<dbReference type="AlphaFoldDB" id="A0A2S8B7F9"/>
<dbReference type="Pfam" id="PF01636">
    <property type="entry name" value="APH"/>
    <property type="match status" value="1"/>
</dbReference>
<dbReference type="EMBL" id="PHFW01000002">
    <property type="protein sequence ID" value="PQM28253.1"/>
    <property type="molecule type" value="Genomic_DNA"/>
</dbReference>
<name>A0A2S8B7F9_9SPHN</name>
<dbReference type="PROSITE" id="PS00109">
    <property type="entry name" value="PROTEIN_KINASE_TYR"/>
    <property type="match status" value="1"/>
</dbReference>
<reference evidence="3" key="1">
    <citation type="submission" date="2017-11" db="EMBL/GenBank/DDBJ databases">
        <title>The complete genome sequence of Sphingopyxis pomeranensis sp. nov. strain WS5A3p.</title>
        <authorList>
            <person name="Kaminski M.A."/>
        </authorList>
    </citation>
    <scope>NUCLEOTIDE SEQUENCE [LARGE SCALE GENOMIC DNA]</scope>
    <source>
        <strain evidence="3">WS5A3p</strain>
    </source>
</reference>
<feature type="domain" description="Aminoglycoside phosphotransferase" evidence="1">
    <location>
        <begin position="84"/>
        <end position="277"/>
    </location>
</feature>
<proteinExistence type="predicted"/>
<evidence type="ECO:0000259" key="1">
    <source>
        <dbReference type="Pfam" id="PF01636"/>
    </source>
</evidence>
<dbReference type="Proteomes" id="UP000238954">
    <property type="component" value="Chromosome"/>
</dbReference>
<dbReference type="PANTHER" id="PTHR23020">
    <property type="entry name" value="UNCHARACTERIZED NUCLEAR HORMONE RECEPTOR-RELATED"/>
    <property type="match status" value="1"/>
</dbReference>
<keyword evidence="3" id="KW-1185">Reference proteome</keyword>
<dbReference type="PANTHER" id="PTHR23020:SF41">
    <property type="entry name" value="AMINOGLYCOSIDE PHOSPHOTRANSFERASE DOMAIN-CONTAINING PROTEIN"/>
    <property type="match status" value="1"/>
</dbReference>
<gene>
    <name evidence="2" type="ORF">CVO77_07045</name>
</gene>
<accession>A0A2S8B7F9</accession>
<protein>
    <recommendedName>
        <fullName evidence="1">Aminoglycoside phosphotransferase domain-containing protein</fullName>
    </recommendedName>
</protein>
<dbReference type="InterPro" id="IPR008266">
    <property type="entry name" value="Tyr_kinase_AS"/>
</dbReference>
<organism evidence="2 3">
    <name type="scientific">Sphingopyxis lindanitolerans</name>
    <dbReference type="NCBI Taxonomy" id="2054227"/>
    <lineage>
        <taxon>Bacteria</taxon>
        <taxon>Pseudomonadati</taxon>
        <taxon>Pseudomonadota</taxon>
        <taxon>Alphaproteobacteria</taxon>
        <taxon>Sphingomonadales</taxon>
        <taxon>Sphingomonadaceae</taxon>
        <taxon>Sphingopyxis</taxon>
    </lineage>
</organism>
<comment type="caution">
    <text evidence="2">The sequence shown here is derived from an EMBL/GenBank/DDBJ whole genome shotgun (WGS) entry which is preliminary data.</text>
</comment>
<evidence type="ECO:0000313" key="2">
    <source>
        <dbReference type="EMBL" id="PQM28253.1"/>
    </source>
</evidence>
<dbReference type="RefSeq" id="WP_105998510.1">
    <property type="nucleotide sequence ID" value="NZ_CM009578.1"/>
</dbReference>
<dbReference type="InterPro" id="IPR002575">
    <property type="entry name" value="Aminoglycoside_PTrfase"/>
</dbReference>
<evidence type="ECO:0000313" key="3">
    <source>
        <dbReference type="Proteomes" id="UP000238954"/>
    </source>
</evidence>
<dbReference type="InterPro" id="IPR052961">
    <property type="entry name" value="Oxido-Kinase-like_Enzymes"/>
</dbReference>
<dbReference type="SUPFAM" id="SSF56112">
    <property type="entry name" value="Protein kinase-like (PK-like)"/>
    <property type="match status" value="1"/>
</dbReference>
<dbReference type="InterPro" id="IPR011009">
    <property type="entry name" value="Kinase-like_dom_sf"/>
</dbReference>
<dbReference type="OrthoDB" id="3806873at2"/>
<dbReference type="Gene3D" id="3.90.1200.10">
    <property type="match status" value="1"/>
</dbReference>
<sequence length="351" mass="37622">MSFPTSPAAMSPAWLAEKLGQAPDALRGFSVAKVGTGQMCDSFRLTLDWAGNWAGDVDVPATVVAKCPSHDEASRSIAKLTGTYVKEVSWYRELAAGSGVAAPHCHHAEIADDDVDFVLILSDLAPARQGDQLAGLGLAGLAPCIDAAAGLHALLWDDPRLDTLPWLVRDNGDVIRALFPQFYTGFRERYADRLAPEVLDLGAGIVEKIDAYLARQAAARTIVHGDLRIDNILFAPGGARCWLVDWQTLGRGSGAADLAYLVGTSIADPVERAAADRPAFDHWLAALRARGIDPDEAGLWSDYRAGALSGYFMAVFASMSVERTARGDEMFAVMAERPARQALMLGSLDLL</sequence>
<dbReference type="GO" id="GO:0004672">
    <property type="term" value="F:protein kinase activity"/>
    <property type="evidence" value="ECO:0007669"/>
    <property type="project" value="InterPro"/>
</dbReference>